<gene>
    <name evidence="2" type="ORF">KVT40_004844</name>
</gene>
<feature type="compositionally biased region" description="Basic and acidic residues" evidence="1">
    <location>
        <begin position="256"/>
        <end position="270"/>
    </location>
</feature>
<feature type="compositionally biased region" description="Polar residues" evidence="1">
    <location>
        <begin position="92"/>
        <end position="103"/>
    </location>
</feature>
<dbReference type="AlphaFoldDB" id="A0A8K0PF10"/>
<feature type="compositionally biased region" description="Basic and acidic residues" evidence="1">
    <location>
        <begin position="201"/>
        <end position="215"/>
    </location>
</feature>
<dbReference type="OrthoDB" id="284473at2759"/>
<sequence>MPPNQADLDALDAAIDRMRKHIPEQPYIQSIPQDEPRWHHRSREHANAWRKDAPFDPDERSDLQYQTFYYQEHGRDLIHLAVHSPPIHHDQTPNSDAAKSLTATPKLGPKKKISLADYKNQKNGTPKSALEKEKAKPLPNGTHKKPEREEKRKPNNDRPKSPEREPPVDSPDPIRRRTAQKEESDRKSAPSNRNPRAETPPIDRGRKQDKEDKKSNFQLPAPMSPLAPQMPERLSPIGPTLPECLSPTLPANIVAELDRREERKRARSDASKSSSGQSGTVDSKHDSVRSVVEPTADGPKKRKRQDDEEQRPAKAVKAEVEKDSGVKVKPEQEDNTSGDNTSGPERTSRPSFIYIFKIPKARRQAIARLLRFPPRPSIRLPQDGDDRPARSGSKHPPQPADTQRRQPSRSPSPVRPTKTIQEHHKTPLQPPFQSPPLPSKQDTKLTTPSSKKPTSHSMTRIPSSDSHVPSPLAPTPTSTSSLAAPSSTHHPASRSTPLSSAWQSEHDRLINLGRTLKNTSMRLLQSPAKWEAEHGMLTAIESLCCFVLAFHAQDRAVQSYRPPSAGSSRAFRTWGSMNGLWGFVYGASARWPSLRGVVVGLGMVYLGRIYAWEERERRGEEKERDRDRERWAEGKEGKDGKGQGPEREKEKVLDALKGMEALRVKALDEAGRNLGIIAQGKGVGMREVRERWPVLWGKVMDGTGKRGEDKGVGEYEGEVVWPLTMQTGPVEGARTALEMVAGWKAERKWKGTLKLTKG</sequence>
<feature type="compositionally biased region" description="Polar residues" evidence="1">
    <location>
        <begin position="458"/>
        <end position="467"/>
    </location>
</feature>
<feature type="region of interest" description="Disordered" evidence="1">
    <location>
        <begin position="85"/>
        <end position="351"/>
    </location>
</feature>
<dbReference type="EMBL" id="JAESVG020000005">
    <property type="protein sequence ID" value="KAG8627361.1"/>
    <property type="molecule type" value="Genomic_DNA"/>
</dbReference>
<feature type="compositionally biased region" description="Polar residues" evidence="1">
    <location>
        <begin position="335"/>
        <end position="345"/>
    </location>
</feature>
<feature type="compositionally biased region" description="Basic and acidic residues" evidence="1">
    <location>
        <begin position="144"/>
        <end position="188"/>
    </location>
</feature>
<keyword evidence="3" id="KW-1185">Reference proteome</keyword>
<comment type="caution">
    <text evidence="2">The sequence shown here is derived from an EMBL/GenBank/DDBJ whole genome shotgun (WGS) entry which is preliminary data.</text>
</comment>
<name>A0A8K0PF10_9PEZI</name>
<reference evidence="2" key="1">
    <citation type="submission" date="2021-07" db="EMBL/GenBank/DDBJ databases">
        <title>Elsinoe batatas strain:CRI-CJ2 Genome sequencing and assembly.</title>
        <authorList>
            <person name="Huang L."/>
        </authorList>
    </citation>
    <scope>NUCLEOTIDE SEQUENCE</scope>
    <source>
        <strain evidence="2">CRI-CJ2</strain>
    </source>
</reference>
<evidence type="ECO:0000256" key="1">
    <source>
        <dbReference type="SAM" id="MobiDB-lite"/>
    </source>
</evidence>
<feature type="compositionally biased region" description="Low complexity" evidence="1">
    <location>
        <begin position="475"/>
        <end position="497"/>
    </location>
</feature>
<accession>A0A8K0PF10</accession>
<feature type="compositionally biased region" description="Low complexity" evidence="1">
    <location>
        <begin position="444"/>
        <end position="457"/>
    </location>
</feature>
<proteinExistence type="predicted"/>
<dbReference type="Proteomes" id="UP000809789">
    <property type="component" value="Unassembled WGS sequence"/>
</dbReference>
<evidence type="ECO:0000313" key="3">
    <source>
        <dbReference type="Proteomes" id="UP000809789"/>
    </source>
</evidence>
<feature type="region of interest" description="Disordered" evidence="1">
    <location>
        <begin position="23"/>
        <end position="58"/>
    </location>
</feature>
<protein>
    <submittedName>
        <fullName evidence="2">Uncharacterized protein</fullName>
    </submittedName>
</protein>
<feature type="region of interest" description="Disordered" evidence="1">
    <location>
        <begin position="367"/>
        <end position="503"/>
    </location>
</feature>
<feature type="region of interest" description="Disordered" evidence="1">
    <location>
        <begin position="617"/>
        <end position="649"/>
    </location>
</feature>
<feature type="compositionally biased region" description="Basic and acidic residues" evidence="1">
    <location>
        <begin position="44"/>
        <end position="58"/>
    </location>
</feature>
<feature type="compositionally biased region" description="Low complexity" evidence="1">
    <location>
        <begin position="271"/>
        <end position="281"/>
    </location>
</feature>
<feature type="compositionally biased region" description="Basic and acidic residues" evidence="1">
    <location>
        <begin position="304"/>
        <end position="332"/>
    </location>
</feature>
<evidence type="ECO:0000313" key="2">
    <source>
        <dbReference type="EMBL" id="KAG8627361.1"/>
    </source>
</evidence>
<organism evidence="2 3">
    <name type="scientific">Elsinoe batatas</name>
    <dbReference type="NCBI Taxonomy" id="2601811"/>
    <lineage>
        <taxon>Eukaryota</taxon>
        <taxon>Fungi</taxon>
        <taxon>Dikarya</taxon>
        <taxon>Ascomycota</taxon>
        <taxon>Pezizomycotina</taxon>
        <taxon>Dothideomycetes</taxon>
        <taxon>Dothideomycetidae</taxon>
        <taxon>Myriangiales</taxon>
        <taxon>Elsinoaceae</taxon>
        <taxon>Elsinoe</taxon>
    </lineage>
</organism>
<feature type="compositionally biased region" description="Pro residues" evidence="1">
    <location>
        <begin position="428"/>
        <end position="438"/>
    </location>
</feature>